<protein>
    <submittedName>
        <fullName evidence="2">Uncharacterized protein</fullName>
    </submittedName>
</protein>
<dbReference type="Proteomes" id="UP001215280">
    <property type="component" value="Unassembled WGS sequence"/>
</dbReference>
<evidence type="ECO:0000256" key="1">
    <source>
        <dbReference type="SAM" id="MobiDB-lite"/>
    </source>
</evidence>
<reference evidence="2" key="1">
    <citation type="submission" date="2023-03" db="EMBL/GenBank/DDBJ databases">
        <title>Massive genome expansion in bonnet fungi (Mycena s.s.) driven by repeated elements and novel gene families across ecological guilds.</title>
        <authorList>
            <consortium name="Lawrence Berkeley National Laboratory"/>
            <person name="Harder C.B."/>
            <person name="Miyauchi S."/>
            <person name="Viragh M."/>
            <person name="Kuo A."/>
            <person name="Thoen E."/>
            <person name="Andreopoulos B."/>
            <person name="Lu D."/>
            <person name="Skrede I."/>
            <person name="Drula E."/>
            <person name="Henrissat B."/>
            <person name="Morin E."/>
            <person name="Kohler A."/>
            <person name="Barry K."/>
            <person name="LaButti K."/>
            <person name="Morin E."/>
            <person name="Salamov A."/>
            <person name="Lipzen A."/>
            <person name="Mereny Z."/>
            <person name="Hegedus B."/>
            <person name="Baldrian P."/>
            <person name="Stursova M."/>
            <person name="Weitz H."/>
            <person name="Taylor A."/>
            <person name="Grigoriev I.V."/>
            <person name="Nagy L.G."/>
            <person name="Martin F."/>
            <person name="Kauserud H."/>
        </authorList>
    </citation>
    <scope>NUCLEOTIDE SEQUENCE</scope>
    <source>
        <strain evidence="2">CBHHK188m</strain>
    </source>
</reference>
<feature type="region of interest" description="Disordered" evidence="1">
    <location>
        <begin position="72"/>
        <end position="95"/>
    </location>
</feature>
<sequence length="209" mass="23718">MYFSPFDGVTTVDRSVKRFSLRGLPELGFFIVVQPRPPDLAAMTGEVVPPDMCIYNQREIHGTIQTVVRLDAEAPSPSERPSHGERRPGQNDRRASITVGTYPSLIFDNTDSRGTYHLGAFAGHGREVGWLRLGYDKEAHWGERNRKFRKPSEKESINGGPVDSRHAIEGREFKIHWQVHGWSLRRDLFLFSAGLLTGTSRDPRLVHIR</sequence>
<comment type="caution">
    <text evidence="2">The sequence shown here is derived from an EMBL/GenBank/DDBJ whole genome shotgun (WGS) entry which is preliminary data.</text>
</comment>
<keyword evidence="3" id="KW-1185">Reference proteome</keyword>
<dbReference type="AlphaFoldDB" id="A0AAD7N8X6"/>
<accession>A0AAD7N8X6</accession>
<dbReference type="EMBL" id="JARJLG010000077">
    <property type="protein sequence ID" value="KAJ7751775.1"/>
    <property type="molecule type" value="Genomic_DNA"/>
</dbReference>
<evidence type="ECO:0000313" key="2">
    <source>
        <dbReference type="EMBL" id="KAJ7751775.1"/>
    </source>
</evidence>
<evidence type="ECO:0000313" key="3">
    <source>
        <dbReference type="Proteomes" id="UP001215280"/>
    </source>
</evidence>
<proteinExistence type="predicted"/>
<feature type="compositionally biased region" description="Basic and acidic residues" evidence="1">
    <location>
        <begin position="80"/>
        <end position="95"/>
    </location>
</feature>
<name>A0AAD7N8X6_9AGAR</name>
<gene>
    <name evidence="2" type="ORF">DFH07DRAFT_774680</name>
</gene>
<organism evidence="2 3">
    <name type="scientific">Mycena maculata</name>
    <dbReference type="NCBI Taxonomy" id="230809"/>
    <lineage>
        <taxon>Eukaryota</taxon>
        <taxon>Fungi</taxon>
        <taxon>Dikarya</taxon>
        <taxon>Basidiomycota</taxon>
        <taxon>Agaricomycotina</taxon>
        <taxon>Agaricomycetes</taxon>
        <taxon>Agaricomycetidae</taxon>
        <taxon>Agaricales</taxon>
        <taxon>Marasmiineae</taxon>
        <taxon>Mycenaceae</taxon>
        <taxon>Mycena</taxon>
    </lineage>
</organism>